<protein>
    <recommendedName>
        <fullName evidence="18">Oxidized low-density lipoprotein receptor 1</fullName>
    </recommendedName>
    <alternativeName>
        <fullName evidence="19">Lectin-like oxidized LDL receptor 1</fullName>
    </alternativeName>
    <alternativeName>
        <fullName evidence="20">Lectin-type oxidized LDL receptor 1</fullName>
    </alternativeName>
</protein>
<dbReference type="Proteomes" id="UP000727407">
    <property type="component" value="Unassembled WGS sequence"/>
</dbReference>
<evidence type="ECO:0000256" key="9">
    <source>
        <dbReference type="ARBA" id="ARBA00022989"/>
    </source>
</evidence>
<evidence type="ECO:0000256" key="12">
    <source>
        <dbReference type="ARBA" id="ARBA00023157"/>
    </source>
</evidence>
<evidence type="ECO:0000256" key="13">
    <source>
        <dbReference type="ARBA" id="ARBA00023170"/>
    </source>
</evidence>
<keyword evidence="13" id="KW-0675">Receptor</keyword>
<keyword evidence="16" id="KW-0449">Lipoprotein</keyword>
<evidence type="ECO:0000256" key="18">
    <source>
        <dbReference type="ARBA" id="ARBA00041191"/>
    </source>
</evidence>
<dbReference type="SUPFAM" id="SSF56436">
    <property type="entry name" value="C-type lectin-like"/>
    <property type="match status" value="1"/>
</dbReference>
<dbReference type="GO" id="GO:0045121">
    <property type="term" value="C:membrane raft"/>
    <property type="evidence" value="ECO:0007669"/>
    <property type="project" value="UniProtKB-SubCell"/>
</dbReference>
<keyword evidence="5 22" id="KW-0812">Transmembrane</keyword>
<keyword evidence="14" id="KW-0325">Glycoprotein</keyword>
<dbReference type="InterPro" id="IPR016187">
    <property type="entry name" value="CTDL_fold"/>
</dbReference>
<feature type="coiled-coil region" evidence="21">
    <location>
        <begin position="55"/>
        <end position="103"/>
    </location>
</feature>
<keyword evidence="6" id="KW-0391">Immunity</keyword>
<evidence type="ECO:0000256" key="14">
    <source>
        <dbReference type="ARBA" id="ARBA00023180"/>
    </source>
</evidence>
<evidence type="ECO:0000256" key="5">
    <source>
        <dbReference type="ARBA" id="ARBA00022692"/>
    </source>
</evidence>
<dbReference type="OrthoDB" id="2142683at2759"/>
<evidence type="ECO:0000256" key="3">
    <source>
        <dbReference type="ARBA" id="ARBA00004401"/>
    </source>
</evidence>
<dbReference type="GO" id="GO:0002376">
    <property type="term" value="P:immune system process"/>
    <property type="evidence" value="ECO:0007669"/>
    <property type="project" value="UniProtKB-KW"/>
</dbReference>
<evidence type="ECO:0000256" key="15">
    <source>
        <dbReference type="ARBA" id="ARBA00023198"/>
    </source>
</evidence>
<evidence type="ECO:0000256" key="10">
    <source>
        <dbReference type="ARBA" id="ARBA00023136"/>
    </source>
</evidence>
<evidence type="ECO:0000256" key="17">
    <source>
        <dbReference type="ARBA" id="ARBA00038751"/>
    </source>
</evidence>
<dbReference type="EMBL" id="QNUK01000111">
    <property type="protein sequence ID" value="KAF5901468.1"/>
    <property type="molecule type" value="Genomic_DNA"/>
</dbReference>
<feature type="transmembrane region" description="Helical" evidence="22">
    <location>
        <begin position="12"/>
        <end position="31"/>
    </location>
</feature>
<dbReference type="PANTHER" id="PTHR47298">
    <property type="entry name" value="OXIDIZED LOW-DENSITY LIPOPROTEIN RECEPTOR 1"/>
    <property type="match status" value="1"/>
</dbReference>
<evidence type="ECO:0000256" key="21">
    <source>
        <dbReference type="SAM" id="Coils"/>
    </source>
</evidence>
<dbReference type="PROSITE" id="PS50041">
    <property type="entry name" value="C_TYPE_LECTIN_2"/>
    <property type="match status" value="1"/>
</dbReference>
<keyword evidence="10 22" id="KW-0472">Membrane</keyword>
<accession>A0A8J4U703</accession>
<feature type="domain" description="C-type lectin" evidence="23">
    <location>
        <begin position="129"/>
        <end position="201"/>
    </location>
</feature>
<organism evidence="24 25">
    <name type="scientific">Clarias magur</name>
    <name type="common">Asian catfish</name>
    <name type="synonym">Macropteronotus magur</name>
    <dbReference type="NCBI Taxonomy" id="1594786"/>
    <lineage>
        <taxon>Eukaryota</taxon>
        <taxon>Metazoa</taxon>
        <taxon>Chordata</taxon>
        <taxon>Craniata</taxon>
        <taxon>Vertebrata</taxon>
        <taxon>Euteleostomi</taxon>
        <taxon>Actinopterygii</taxon>
        <taxon>Neopterygii</taxon>
        <taxon>Teleostei</taxon>
        <taxon>Ostariophysi</taxon>
        <taxon>Siluriformes</taxon>
        <taxon>Clariidae</taxon>
        <taxon>Clarias</taxon>
    </lineage>
</organism>
<evidence type="ECO:0000256" key="2">
    <source>
        <dbReference type="ARBA" id="ARBA00004285"/>
    </source>
</evidence>
<dbReference type="Pfam" id="PF00059">
    <property type="entry name" value="Lectin_C"/>
    <property type="match status" value="1"/>
</dbReference>
<evidence type="ECO:0000313" key="24">
    <source>
        <dbReference type="EMBL" id="KAF5901468.1"/>
    </source>
</evidence>
<evidence type="ECO:0000256" key="16">
    <source>
        <dbReference type="ARBA" id="ARBA00023288"/>
    </source>
</evidence>
<dbReference type="GO" id="GO:0042157">
    <property type="term" value="P:lipoprotein metabolic process"/>
    <property type="evidence" value="ECO:0007669"/>
    <property type="project" value="TreeGrafter"/>
</dbReference>
<dbReference type="GO" id="GO:0006954">
    <property type="term" value="P:inflammatory response"/>
    <property type="evidence" value="ECO:0007669"/>
    <property type="project" value="UniProtKB-KW"/>
</dbReference>
<reference evidence="24" key="1">
    <citation type="submission" date="2020-07" db="EMBL/GenBank/DDBJ databases">
        <title>Clarias magur genome sequencing, assembly and annotation.</title>
        <authorList>
            <person name="Kushwaha B."/>
            <person name="Kumar R."/>
            <person name="Das P."/>
            <person name="Joshi C.G."/>
            <person name="Kumar D."/>
            <person name="Nagpure N.S."/>
            <person name="Pandey M."/>
            <person name="Agarwal S."/>
            <person name="Srivastava S."/>
            <person name="Singh M."/>
            <person name="Sahoo L."/>
            <person name="Jayasankar P."/>
            <person name="Meher P.K."/>
            <person name="Koringa P.G."/>
            <person name="Iquebal M.A."/>
            <person name="Das S.P."/>
            <person name="Bit A."/>
            <person name="Patnaik S."/>
            <person name="Patel N."/>
            <person name="Shah T.M."/>
            <person name="Hinsu A."/>
            <person name="Jena J.K."/>
        </authorList>
    </citation>
    <scope>NUCLEOTIDE SEQUENCE</scope>
    <source>
        <strain evidence="24">CIFAMagur01</strain>
        <tissue evidence="24">Testis</tissue>
    </source>
</reference>
<name>A0A8J4U703_CLAMG</name>
<keyword evidence="21" id="KW-0175">Coiled coil</keyword>
<proteinExistence type="predicted"/>
<keyword evidence="4" id="KW-1003">Cell membrane</keyword>
<dbReference type="PANTHER" id="PTHR47298:SF1">
    <property type="entry name" value="OXIDIZED LOW-DENSITY LIPOPROTEIN RECEPTOR 1"/>
    <property type="match status" value="1"/>
</dbReference>
<evidence type="ECO:0000256" key="4">
    <source>
        <dbReference type="ARBA" id="ARBA00022475"/>
    </source>
</evidence>
<keyword evidence="12" id="KW-1015">Disulfide bond</keyword>
<keyword evidence="15" id="KW-0395">Inflammatory response</keyword>
<evidence type="ECO:0000256" key="8">
    <source>
        <dbReference type="ARBA" id="ARBA00022968"/>
    </source>
</evidence>
<evidence type="ECO:0000256" key="19">
    <source>
        <dbReference type="ARBA" id="ARBA00041686"/>
    </source>
</evidence>
<evidence type="ECO:0000256" key="22">
    <source>
        <dbReference type="SAM" id="Phobius"/>
    </source>
</evidence>
<keyword evidence="7" id="KW-0130">Cell adhesion</keyword>
<dbReference type="GO" id="GO:0043235">
    <property type="term" value="C:receptor complex"/>
    <property type="evidence" value="ECO:0007669"/>
    <property type="project" value="TreeGrafter"/>
</dbReference>
<comment type="subcellular location">
    <subcellularLocation>
        <location evidence="1">Cell membrane</location>
        <topology evidence="1">Lipid-anchor</topology>
    </subcellularLocation>
    <subcellularLocation>
        <location evidence="3">Cell membrane</location>
        <topology evidence="3">Single-pass type II membrane protein</topology>
    </subcellularLocation>
    <subcellularLocation>
        <location evidence="2">Membrane raft</location>
    </subcellularLocation>
</comment>
<dbReference type="InterPro" id="IPR052332">
    <property type="entry name" value="OxLDL_rcpt1-like"/>
</dbReference>
<keyword evidence="9 22" id="KW-1133">Transmembrane helix</keyword>
<dbReference type="Gene3D" id="3.10.100.10">
    <property type="entry name" value="Mannose-Binding Protein A, subunit A"/>
    <property type="match status" value="1"/>
</dbReference>
<evidence type="ECO:0000256" key="1">
    <source>
        <dbReference type="ARBA" id="ARBA00004193"/>
    </source>
</evidence>
<sequence length="201" mass="23397">GDTVWSRCYKRTAVCVVLLCVVLLTAVTVLWTKYNNVKTERHQLQTSYNTLTIEKAKLQTSYNNLTIERDKLQTSYNNLTIEKDKLQTSYNNLSVQADQLKSRCTLTKDGQKPFRPFNRLLSGGKYFNSSSSQYFMSFRLKSWNDSRQFCRDNGADLVIINSKEEQEFIGKKLEMSDFWIGLSERRIEGQWKWVDGTPLTT</sequence>
<evidence type="ECO:0000259" key="23">
    <source>
        <dbReference type="PROSITE" id="PS50041"/>
    </source>
</evidence>
<comment type="subunit">
    <text evidence="17">Homodimer; disulfide-linked. May form a hexamer composed of 3 homodimers. Interacts with HSP70.</text>
</comment>
<dbReference type="Gene3D" id="1.20.5.400">
    <property type="match status" value="2"/>
</dbReference>
<gene>
    <name evidence="24" type="ORF">DAT39_008808</name>
</gene>
<dbReference type="GO" id="GO:0007159">
    <property type="term" value="P:leukocyte cell-cell adhesion"/>
    <property type="evidence" value="ECO:0007669"/>
    <property type="project" value="TreeGrafter"/>
</dbReference>
<keyword evidence="8" id="KW-0735">Signal-anchor</keyword>
<dbReference type="GO" id="GO:0005886">
    <property type="term" value="C:plasma membrane"/>
    <property type="evidence" value="ECO:0007669"/>
    <property type="project" value="UniProtKB-SubCell"/>
</dbReference>
<evidence type="ECO:0000256" key="11">
    <source>
        <dbReference type="ARBA" id="ARBA00023139"/>
    </source>
</evidence>
<keyword evidence="11" id="KW-0564">Palmitate</keyword>
<keyword evidence="25" id="KW-1185">Reference proteome</keyword>
<evidence type="ECO:0000256" key="7">
    <source>
        <dbReference type="ARBA" id="ARBA00022889"/>
    </source>
</evidence>
<evidence type="ECO:0000256" key="20">
    <source>
        <dbReference type="ARBA" id="ARBA00041771"/>
    </source>
</evidence>
<evidence type="ECO:0000313" key="25">
    <source>
        <dbReference type="Proteomes" id="UP000727407"/>
    </source>
</evidence>
<dbReference type="InterPro" id="IPR016186">
    <property type="entry name" value="C-type_lectin-like/link_sf"/>
</dbReference>
<evidence type="ECO:0000256" key="6">
    <source>
        <dbReference type="ARBA" id="ARBA00022859"/>
    </source>
</evidence>
<dbReference type="GO" id="GO:0005041">
    <property type="term" value="F:low-density lipoprotein particle receptor activity"/>
    <property type="evidence" value="ECO:0007669"/>
    <property type="project" value="TreeGrafter"/>
</dbReference>
<dbReference type="InterPro" id="IPR001304">
    <property type="entry name" value="C-type_lectin-like"/>
</dbReference>
<comment type="caution">
    <text evidence="24">The sequence shown here is derived from an EMBL/GenBank/DDBJ whole genome shotgun (WGS) entry which is preliminary data.</text>
</comment>
<dbReference type="AlphaFoldDB" id="A0A8J4U703"/>
<feature type="non-terminal residue" evidence="24">
    <location>
        <position position="201"/>
    </location>
</feature>
<feature type="non-terminal residue" evidence="24">
    <location>
        <position position="1"/>
    </location>
</feature>